<evidence type="ECO:0008006" key="4">
    <source>
        <dbReference type="Google" id="ProtNLM"/>
    </source>
</evidence>
<dbReference type="RefSeq" id="WP_194451074.1">
    <property type="nucleotide sequence ID" value="NZ_CP063849.1"/>
</dbReference>
<dbReference type="EMBL" id="CP063849">
    <property type="protein sequence ID" value="QOY89412.1"/>
    <property type="molecule type" value="Genomic_DNA"/>
</dbReference>
<reference evidence="2 3" key="1">
    <citation type="submission" date="2020-10" db="EMBL/GenBank/DDBJ databases">
        <title>Complete genome sequence of Paludibaculum fermentans P105T, a facultatively anaerobic acidobacterium capable of dissimilatory Fe(III) reduction.</title>
        <authorList>
            <person name="Dedysh S.N."/>
            <person name="Beletsky A.V."/>
            <person name="Kulichevskaya I.S."/>
            <person name="Mardanov A.V."/>
            <person name="Ravin N.V."/>
        </authorList>
    </citation>
    <scope>NUCLEOTIDE SEQUENCE [LARGE SCALE GENOMIC DNA]</scope>
    <source>
        <strain evidence="2 3">P105</strain>
    </source>
</reference>
<keyword evidence="1" id="KW-0812">Transmembrane</keyword>
<proteinExistence type="predicted"/>
<keyword evidence="1" id="KW-1133">Transmembrane helix</keyword>
<gene>
    <name evidence="2" type="ORF">IRI77_05505</name>
</gene>
<dbReference type="InterPro" id="IPR023346">
    <property type="entry name" value="Lysozyme-like_dom_sf"/>
</dbReference>
<keyword evidence="1" id="KW-0472">Membrane</keyword>
<keyword evidence="3" id="KW-1185">Reference proteome</keyword>
<evidence type="ECO:0000313" key="2">
    <source>
        <dbReference type="EMBL" id="QOY89412.1"/>
    </source>
</evidence>
<dbReference type="SUPFAM" id="SSF53955">
    <property type="entry name" value="Lysozyme-like"/>
    <property type="match status" value="1"/>
</dbReference>
<evidence type="ECO:0000256" key="1">
    <source>
        <dbReference type="SAM" id="Phobius"/>
    </source>
</evidence>
<sequence>MAAQRTAAARRRKRARPVRIQTNISITPDWRVVFVLALVLTLAGWWFWRHYTVTLQSPATLHWQSPIIVAKRITSGGAIEAQADQNGKGLTAWQEYACRKFGPDCRLALAIQRAENPQGKCEIYHYNTDGSLDWGYFQINTVHLQRPGLNLRDLLDCQANIDFAYQLYKEHGGFSPWSTYKNGRYRLFMK</sequence>
<dbReference type="KEGG" id="pfer:IRI77_05505"/>
<dbReference type="Proteomes" id="UP000593892">
    <property type="component" value="Chromosome"/>
</dbReference>
<evidence type="ECO:0000313" key="3">
    <source>
        <dbReference type="Proteomes" id="UP000593892"/>
    </source>
</evidence>
<accession>A0A7S7NTB6</accession>
<feature type="transmembrane region" description="Helical" evidence="1">
    <location>
        <begin position="30"/>
        <end position="48"/>
    </location>
</feature>
<name>A0A7S7NTB6_PALFE</name>
<organism evidence="2 3">
    <name type="scientific">Paludibaculum fermentans</name>
    <dbReference type="NCBI Taxonomy" id="1473598"/>
    <lineage>
        <taxon>Bacteria</taxon>
        <taxon>Pseudomonadati</taxon>
        <taxon>Acidobacteriota</taxon>
        <taxon>Terriglobia</taxon>
        <taxon>Bryobacterales</taxon>
        <taxon>Bryobacteraceae</taxon>
        <taxon>Paludibaculum</taxon>
    </lineage>
</organism>
<protein>
    <recommendedName>
        <fullName evidence="4">Transglycosylase SLT domain-containing protein</fullName>
    </recommendedName>
</protein>
<dbReference type="AlphaFoldDB" id="A0A7S7NTB6"/>